<dbReference type="AlphaFoldDB" id="A0A2R4AKJ9"/>
<accession>A0A2R4AKJ9</accession>
<name>A0A2R4AKJ9_CITFR</name>
<sequence length="50" mass="5385">MDGDCPRGGQTFLRAHCARFSSVTLQGWLGIGLLQYSTTKLGTAGWNAKI</sequence>
<dbReference type="EMBL" id="MG387191">
    <property type="protein sequence ID" value="AVR65275.1"/>
    <property type="molecule type" value="Genomic_DNA"/>
</dbReference>
<evidence type="ECO:0000313" key="1">
    <source>
        <dbReference type="EMBL" id="AVR65275.1"/>
    </source>
</evidence>
<protein>
    <submittedName>
        <fullName evidence="1">Uncharacterized protein</fullName>
    </submittedName>
</protein>
<organism evidence="1">
    <name type="scientific">Citrobacter freundii</name>
    <dbReference type="NCBI Taxonomy" id="546"/>
    <lineage>
        <taxon>Bacteria</taxon>
        <taxon>Pseudomonadati</taxon>
        <taxon>Pseudomonadota</taxon>
        <taxon>Gammaproteobacteria</taxon>
        <taxon>Enterobacterales</taxon>
        <taxon>Enterobacteriaceae</taxon>
        <taxon>Citrobacter</taxon>
        <taxon>Citrobacter freundii complex</taxon>
    </lineage>
</organism>
<geneLocation type="plasmid" evidence="1">
    <name>pTEM-2262</name>
</geneLocation>
<keyword evidence="1" id="KW-0614">Plasmid</keyword>
<proteinExistence type="predicted"/>
<reference evidence="1" key="1">
    <citation type="submission" date="2018-10" db="EMBL/GenBank/DDBJ databases">
        <title>Complete Sequence of plasmid pTEM-2262.</title>
        <authorList>
            <person name="Li M."/>
            <person name="Li F."/>
            <person name="Pei G."/>
            <person name="Tong Y."/>
        </authorList>
    </citation>
    <scope>NUCLEOTIDE SEQUENCE</scope>
    <source>
        <strain evidence="1">2262</strain>
        <plasmid evidence="1">pTEM-2262</plasmid>
    </source>
</reference>